<keyword evidence="1" id="KW-0472">Membrane</keyword>
<name>A0A931PWS4_FIMGI</name>
<accession>A0A931PWS4</accession>
<evidence type="ECO:0000313" key="2">
    <source>
        <dbReference type="EMBL" id="MBI1756946.1"/>
    </source>
</evidence>
<organism evidence="2 3">
    <name type="scientific">Fimbriimonas ginsengisoli</name>
    <dbReference type="NCBI Taxonomy" id="1005039"/>
    <lineage>
        <taxon>Bacteria</taxon>
        <taxon>Bacillati</taxon>
        <taxon>Armatimonadota</taxon>
        <taxon>Fimbriimonadia</taxon>
        <taxon>Fimbriimonadales</taxon>
        <taxon>Fimbriimonadaceae</taxon>
        <taxon>Fimbriimonas</taxon>
    </lineage>
</organism>
<dbReference type="AlphaFoldDB" id="A0A931PWS4"/>
<sequence>MDLGQCPRCGMTWVTGDEKCRWCGFVPIGAGLWTVSVTSQRRIGPPGSVGSYAFAFLLLAVMAFAIEVRPWRNDWEWLRIQTGDERPTSVVGTWQIERSVPVDVPGGPETPEGLQGSMVFTPAGKVRLVFMRDVRAIDVAGTYAVYGNVVYLRNLQSVDPDGDAPLPPVVRLRLRPQSDGRIIARIEQQEELTLRRLRPDEMH</sequence>
<keyword evidence="1" id="KW-0812">Transmembrane</keyword>
<proteinExistence type="predicted"/>
<evidence type="ECO:0000256" key="1">
    <source>
        <dbReference type="SAM" id="Phobius"/>
    </source>
</evidence>
<keyword evidence="1" id="KW-1133">Transmembrane helix</keyword>
<feature type="transmembrane region" description="Helical" evidence="1">
    <location>
        <begin position="49"/>
        <end position="68"/>
    </location>
</feature>
<comment type="caution">
    <text evidence="2">The sequence shown here is derived from an EMBL/GenBank/DDBJ whole genome shotgun (WGS) entry which is preliminary data.</text>
</comment>
<reference evidence="2" key="1">
    <citation type="submission" date="2020-07" db="EMBL/GenBank/DDBJ databases">
        <title>Huge and variable diversity of episymbiotic CPR bacteria and DPANN archaea in groundwater ecosystems.</title>
        <authorList>
            <person name="He C.Y."/>
            <person name="Keren R."/>
            <person name="Whittaker M."/>
            <person name="Farag I.F."/>
            <person name="Doudna J."/>
            <person name="Cate J.H.D."/>
            <person name="Banfield J.F."/>
        </authorList>
    </citation>
    <scope>NUCLEOTIDE SEQUENCE</scope>
    <source>
        <strain evidence="2">NC_groundwater_17_Pr7_B-0.1um_64_12</strain>
    </source>
</reference>
<dbReference type="EMBL" id="JACOSL010000045">
    <property type="protein sequence ID" value="MBI1756946.1"/>
    <property type="molecule type" value="Genomic_DNA"/>
</dbReference>
<protein>
    <submittedName>
        <fullName evidence="2">Uncharacterized protein</fullName>
    </submittedName>
</protein>
<gene>
    <name evidence="2" type="ORF">HYR64_07565</name>
</gene>
<evidence type="ECO:0000313" key="3">
    <source>
        <dbReference type="Proteomes" id="UP000727962"/>
    </source>
</evidence>
<dbReference type="Proteomes" id="UP000727962">
    <property type="component" value="Unassembled WGS sequence"/>
</dbReference>